<dbReference type="OrthoDB" id="7683421at2759"/>
<feature type="domain" description="THAP-type" evidence="6">
    <location>
        <begin position="1"/>
        <end position="88"/>
    </location>
</feature>
<evidence type="ECO:0000256" key="4">
    <source>
        <dbReference type="ARBA" id="ARBA00023125"/>
    </source>
</evidence>
<dbReference type="PANTHER" id="PTHR46600">
    <property type="entry name" value="THAP DOMAIN-CONTAINING"/>
    <property type="match status" value="1"/>
</dbReference>
<dbReference type="PANTHER" id="PTHR46600:SF11">
    <property type="entry name" value="THAP DOMAIN-CONTAINING PROTEIN 10"/>
    <property type="match status" value="1"/>
</dbReference>
<dbReference type="InterPro" id="IPR038441">
    <property type="entry name" value="THAP_Znf_sf"/>
</dbReference>
<dbReference type="GeneID" id="115033575"/>
<dbReference type="InterPro" id="IPR006612">
    <property type="entry name" value="THAP_Znf"/>
</dbReference>
<dbReference type="Pfam" id="PF05485">
    <property type="entry name" value="THAP"/>
    <property type="match status" value="1"/>
</dbReference>
<evidence type="ECO:0000256" key="3">
    <source>
        <dbReference type="ARBA" id="ARBA00022833"/>
    </source>
</evidence>
<keyword evidence="1" id="KW-0479">Metal-binding</keyword>
<dbReference type="KEGG" id="api:115033575"/>
<accession>A0A8R2NP58</accession>
<dbReference type="InterPro" id="IPR026516">
    <property type="entry name" value="THAP1/10"/>
</dbReference>
<evidence type="ECO:0000256" key="1">
    <source>
        <dbReference type="ARBA" id="ARBA00022723"/>
    </source>
</evidence>
<keyword evidence="4 5" id="KW-0238">DNA-binding</keyword>
<evidence type="ECO:0000313" key="7">
    <source>
        <dbReference type="EnsemblMetazoa" id="XP_029342243.1"/>
    </source>
</evidence>
<dbReference type="Proteomes" id="UP000007819">
    <property type="component" value="Chromosome A1"/>
</dbReference>
<sequence>MTTCAVKFCDNKMSLTKNISYFRFPSDPLRCKQWMEKCQTEHLLKKDATILYKNYRVCGVHFEDKMFLNPNRSSGSRRTGGTTKIRLTVHCSLQCANAAVVQHADFYLEVRVVQYCSSAVPVVTVVSVQEL</sequence>
<dbReference type="SMART" id="SM00980">
    <property type="entry name" value="THAP"/>
    <property type="match status" value="1"/>
</dbReference>
<dbReference type="PROSITE" id="PS50950">
    <property type="entry name" value="ZF_THAP"/>
    <property type="match status" value="1"/>
</dbReference>
<dbReference type="GO" id="GO:0043565">
    <property type="term" value="F:sequence-specific DNA binding"/>
    <property type="evidence" value="ECO:0007669"/>
    <property type="project" value="InterPro"/>
</dbReference>
<proteinExistence type="predicted"/>
<evidence type="ECO:0000256" key="2">
    <source>
        <dbReference type="ARBA" id="ARBA00022771"/>
    </source>
</evidence>
<keyword evidence="8" id="KW-1185">Reference proteome</keyword>
<dbReference type="SMART" id="SM00692">
    <property type="entry name" value="DM3"/>
    <property type="match status" value="1"/>
</dbReference>
<evidence type="ECO:0000259" key="6">
    <source>
        <dbReference type="PROSITE" id="PS50950"/>
    </source>
</evidence>
<dbReference type="GO" id="GO:0008270">
    <property type="term" value="F:zinc ion binding"/>
    <property type="evidence" value="ECO:0007669"/>
    <property type="project" value="UniProtKB-KW"/>
</dbReference>
<evidence type="ECO:0000256" key="5">
    <source>
        <dbReference type="PROSITE-ProRule" id="PRU00309"/>
    </source>
</evidence>
<keyword evidence="2 5" id="KW-0863">Zinc-finger</keyword>
<protein>
    <recommendedName>
        <fullName evidence="6">THAP-type domain-containing protein</fullName>
    </recommendedName>
</protein>
<name>A0A8R2NP58_ACYPI</name>
<evidence type="ECO:0000313" key="8">
    <source>
        <dbReference type="Proteomes" id="UP000007819"/>
    </source>
</evidence>
<reference evidence="7" key="2">
    <citation type="submission" date="2022-06" db="UniProtKB">
        <authorList>
            <consortium name="EnsemblMetazoa"/>
        </authorList>
    </citation>
    <scope>IDENTIFICATION</scope>
</reference>
<reference evidence="8" key="1">
    <citation type="submission" date="2010-06" db="EMBL/GenBank/DDBJ databases">
        <authorList>
            <person name="Jiang H."/>
            <person name="Abraham K."/>
            <person name="Ali S."/>
            <person name="Alsbrooks S.L."/>
            <person name="Anim B.N."/>
            <person name="Anosike U.S."/>
            <person name="Attaway T."/>
            <person name="Bandaranaike D.P."/>
            <person name="Battles P.K."/>
            <person name="Bell S.N."/>
            <person name="Bell A.V."/>
            <person name="Beltran B."/>
            <person name="Bickham C."/>
            <person name="Bustamante Y."/>
            <person name="Caleb T."/>
            <person name="Canada A."/>
            <person name="Cardenas V."/>
            <person name="Carter K."/>
            <person name="Chacko J."/>
            <person name="Chandrabose M.N."/>
            <person name="Chavez D."/>
            <person name="Chavez A."/>
            <person name="Chen L."/>
            <person name="Chu H.-S."/>
            <person name="Claassen K.J."/>
            <person name="Cockrell R."/>
            <person name="Collins M."/>
            <person name="Cooper J.A."/>
            <person name="Cree A."/>
            <person name="Curry S.M."/>
            <person name="Da Y."/>
            <person name="Dao M.D."/>
            <person name="Das B."/>
            <person name="Davila M.-L."/>
            <person name="Davy-Carroll L."/>
            <person name="Denson S."/>
            <person name="Dinh H."/>
            <person name="Ebong V.E."/>
            <person name="Edwards J.R."/>
            <person name="Egan A."/>
            <person name="El-Daye J."/>
            <person name="Escobedo L."/>
            <person name="Fernandez S."/>
            <person name="Fernando P.R."/>
            <person name="Flagg N."/>
            <person name="Forbes L.D."/>
            <person name="Fowler R.G."/>
            <person name="Fu Q."/>
            <person name="Gabisi R.A."/>
            <person name="Ganer J."/>
            <person name="Garbino Pronczuk A."/>
            <person name="Garcia R.M."/>
            <person name="Garner T."/>
            <person name="Garrett T.E."/>
            <person name="Gonzalez D.A."/>
            <person name="Hamid H."/>
            <person name="Hawkins E.S."/>
            <person name="Hirani K."/>
            <person name="Hogues M.E."/>
            <person name="Hollins B."/>
            <person name="Hsiao C.-H."/>
            <person name="Jabil R."/>
            <person name="James M.L."/>
            <person name="Jhangiani S.N."/>
            <person name="Johnson B."/>
            <person name="Johnson Q."/>
            <person name="Joshi V."/>
            <person name="Kalu J.B."/>
            <person name="Kam C."/>
            <person name="Kashfia A."/>
            <person name="Keebler J."/>
            <person name="Kisamo H."/>
            <person name="Kovar C.L."/>
            <person name="Lago L.A."/>
            <person name="Lai C.-Y."/>
            <person name="Laidlaw J."/>
            <person name="Lara F."/>
            <person name="Le T.-K."/>
            <person name="Lee S.L."/>
            <person name="Legall F.H."/>
            <person name="Lemon S.J."/>
            <person name="Lewis L.R."/>
            <person name="Li B."/>
            <person name="Liu Y."/>
            <person name="Liu Y.-S."/>
            <person name="Lopez J."/>
            <person name="Lozado R.J."/>
            <person name="Lu J."/>
            <person name="Madu R.C."/>
            <person name="Maheshwari M."/>
            <person name="Maheshwari R."/>
            <person name="Malloy K."/>
            <person name="Martinez E."/>
            <person name="Mathew T."/>
            <person name="Mercado I.C."/>
            <person name="Mercado C."/>
            <person name="Meyer B."/>
            <person name="Montgomery K."/>
            <person name="Morgan M.B."/>
            <person name="Munidasa M."/>
            <person name="Nazareth L.V."/>
            <person name="Nelson J."/>
            <person name="Ng B.M."/>
            <person name="Nguyen N.B."/>
            <person name="Nguyen P.Q."/>
            <person name="Nguyen T."/>
            <person name="Obregon M."/>
            <person name="Okwuonu G.O."/>
            <person name="Onwere C.G."/>
            <person name="Orozco G."/>
            <person name="Parra A."/>
            <person name="Patel S."/>
            <person name="Patil S."/>
            <person name="Perez A."/>
            <person name="Perez Y."/>
            <person name="Pham C."/>
            <person name="Primus E.L."/>
            <person name="Pu L.-L."/>
            <person name="Puazo M."/>
            <person name="Qin X."/>
            <person name="Quiroz J.B."/>
            <person name="Reese J."/>
            <person name="Richards S."/>
            <person name="Rives C.M."/>
            <person name="Robberts R."/>
            <person name="Ruiz S.J."/>
            <person name="Ruiz M.J."/>
            <person name="Santibanez J."/>
            <person name="Schneider B.W."/>
            <person name="Sisson I."/>
            <person name="Smith M."/>
            <person name="Sodergren E."/>
            <person name="Song X.-Z."/>
            <person name="Song B.B."/>
            <person name="Summersgill H."/>
            <person name="Thelus R."/>
            <person name="Thornton R.D."/>
            <person name="Trejos Z.Y."/>
            <person name="Usmani K."/>
            <person name="Vattathil S."/>
            <person name="Villasana D."/>
            <person name="Walker D.L."/>
            <person name="Wang S."/>
            <person name="Wang K."/>
            <person name="White C.S."/>
            <person name="Williams A.C."/>
            <person name="Williamson J."/>
            <person name="Wilson K."/>
            <person name="Woghiren I.O."/>
            <person name="Woodworth J.R."/>
            <person name="Worley K.C."/>
            <person name="Wright R.A."/>
            <person name="Wu W."/>
            <person name="Young L."/>
            <person name="Zhang L."/>
            <person name="Zhang J."/>
            <person name="Zhu Y."/>
            <person name="Muzny D.M."/>
            <person name="Weinstock G."/>
            <person name="Gibbs R.A."/>
        </authorList>
    </citation>
    <scope>NUCLEOTIDE SEQUENCE [LARGE SCALE GENOMIC DNA]</scope>
    <source>
        <strain evidence="8">LSR1</strain>
    </source>
</reference>
<dbReference type="EnsemblMetazoa" id="XM_029486383.1">
    <property type="protein sequence ID" value="XP_029342243.1"/>
    <property type="gene ID" value="LOC115033575"/>
</dbReference>
<keyword evidence="3" id="KW-0862">Zinc</keyword>
<dbReference type="SUPFAM" id="SSF57716">
    <property type="entry name" value="Glucocorticoid receptor-like (DNA-binding domain)"/>
    <property type="match status" value="1"/>
</dbReference>
<dbReference type="RefSeq" id="XP_029342243.1">
    <property type="nucleotide sequence ID" value="XM_029486383.1"/>
</dbReference>
<organism evidence="7 8">
    <name type="scientific">Acyrthosiphon pisum</name>
    <name type="common">Pea aphid</name>
    <dbReference type="NCBI Taxonomy" id="7029"/>
    <lineage>
        <taxon>Eukaryota</taxon>
        <taxon>Metazoa</taxon>
        <taxon>Ecdysozoa</taxon>
        <taxon>Arthropoda</taxon>
        <taxon>Hexapoda</taxon>
        <taxon>Insecta</taxon>
        <taxon>Pterygota</taxon>
        <taxon>Neoptera</taxon>
        <taxon>Paraneoptera</taxon>
        <taxon>Hemiptera</taxon>
        <taxon>Sternorrhyncha</taxon>
        <taxon>Aphidomorpha</taxon>
        <taxon>Aphidoidea</taxon>
        <taxon>Aphididae</taxon>
        <taxon>Macrosiphini</taxon>
        <taxon>Acyrthosiphon</taxon>
    </lineage>
</organism>
<dbReference type="AlphaFoldDB" id="A0A8R2NP58"/>
<dbReference type="Gene3D" id="6.20.210.20">
    <property type="entry name" value="THAP domain"/>
    <property type="match status" value="1"/>
</dbReference>